<evidence type="ECO:0000259" key="4">
    <source>
        <dbReference type="PROSITE" id="PS51253"/>
    </source>
</evidence>
<dbReference type="Pfam" id="PF03221">
    <property type="entry name" value="HTH_Tnp_Tc5"/>
    <property type="match status" value="1"/>
</dbReference>
<evidence type="ECO:0000313" key="6">
    <source>
        <dbReference type="Proteomes" id="UP000683925"/>
    </source>
</evidence>
<dbReference type="SMART" id="SM00674">
    <property type="entry name" value="CENPB"/>
    <property type="match status" value="1"/>
</dbReference>
<feature type="domain" description="HTH CENPB-type" evidence="4">
    <location>
        <begin position="141"/>
        <end position="210"/>
    </location>
</feature>
<evidence type="ECO:0000256" key="2">
    <source>
        <dbReference type="SAM" id="Phobius"/>
    </source>
</evidence>
<dbReference type="InterPro" id="IPR006600">
    <property type="entry name" value="HTH_CenpB_DNA-bd_dom"/>
</dbReference>
<gene>
    <name evidence="5" type="ORF">POCTA_138.1.T0770130</name>
</gene>
<keyword evidence="6" id="KW-1185">Reference proteome</keyword>
<evidence type="ECO:0000313" key="5">
    <source>
        <dbReference type="EMBL" id="CAD8181630.1"/>
    </source>
</evidence>
<keyword evidence="2" id="KW-0812">Transmembrane</keyword>
<organism evidence="5 6">
    <name type="scientific">Paramecium octaurelia</name>
    <dbReference type="NCBI Taxonomy" id="43137"/>
    <lineage>
        <taxon>Eukaryota</taxon>
        <taxon>Sar</taxon>
        <taxon>Alveolata</taxon>
        <taxon>Ciliophora</taxon>
        <taxon>Intramacronucleata</taxon>
        <taxon>Oligohymenophorea</taxon>
        <taxon>Peniculida</taxon>
        <taxon>Parameciidae</taxon>
        <taxon>Paramecium</taxon>
    </lineage>
</organism>
<evidence type="ECO:0008006" key="7">
    <source>
        <dbReference type="Google" id="ProtNLM"/>
    </source>
</evidence>
<keyword evidence="2" id="KW-1133">Transmembrane helix</keyword>
<evidence type="ECO:0000256" key="1">
    <source>
        <dbReference type="ARBA" id="ARBA00023125"/>
    </source>
</evidence>
<dbReference type="OrthoDB" id="354826at2759"/>
<name>A0A8S1VWB0_PAROT</name>
<proteinExistence type="predicted"/>
<keyword evidence="1" id="KW-0238">DNA-binding</keyword>
<dbReference type="OMA" id="YLDEWQI"/>
<comment type="caution">
    <text evidence="5">The sequence shown here is derived from an EMBL/GenBank/DDBJ whole genome shotgun (WGS) entry which is preliminary data.</text>
</comment>
<evidence type="ECO:0000259" key="3">
    <source>
        <dbReference type="PROSITE" id="PS50011"/>
    </source>
</evidence>
<dbReference type="PROSITE" id="PS00108">
    <property type="entry name" value="PROTEIN_KINASE_ST"/>
    <property type="match status" value="1"/>
</dbReference>
<feature type="transmembrane region" description="Helical" evidence="2">
    <location>
        <begin position="352"/>
        <end position="378"/>
    </location>
</feature>
<dbReference type="EMBL" id="CAJJDP010000076">
    <property type="protein sequence ID" value="CAD8181630.1"/>
    <property type="molecule type" value="Genomic_DNA"/>
</dbReference>
<dbReference type="InterPro" id="IPR008271">
    <property type="entry name" value="Ser/Thr_kinase_AS"/>
</dbReference>
<dbReference type="PANTHER" id="PTHR24347">
    <property type="entry name" value="SERINE/THREONINE-PROTEIN KINASE"/>
    <property type="match status" value="1"/>
</dbReference>
<reference evidence="5" key="1">
    <citation type="submission" date="2021-01" db="EMBL/GenBank/DDBJ databases">
        <authorList>
            <consortium name="Genoscope - CEA"/>
            <person name="William W."/>
        </authorList>
    </citation>
    <scope>NUCLEOTIDE SEQUENCE</scope>
</reference>
<dbReference type="GO" id="GO:0004672">
    <property type="term" value="F:protein kinase activity"/>
    <property type="evidence" value="ECO:0007669"/>
    <property type="project" value="InterPro"/>
</dbReference>
<dbReference type="SMART" id="SM00220">
    <property type="entry name" value="S_TKc"/>
    <property type="match status" value="1"/>
</dbReference>
<accession>A0A8S1VWB0</accession>
<dbReference type="InterPro" id="IPR000719">
    <property type="entry name" value="Prot_kinase_dom"/>
</dbReference>
<dbReference type="PROSITE" id="PS51253">
    <property type="entry name" value="HTH_CENPB"/>
    <property type="match status" value="1"/>
</dbReference>
<protein>
    <recommendedName>
        <fullName evidence="7">Protein kinase domain-containing protein</fullName>
    </recommendedName>
</protein>
<dbReference type="AlphaFoldDB" id="A0A8S1VWB0"/>
<dbReference type="GO" id="GO:0003677">
    <property type="term" value="F:DNA binding"/>
    <property type="evidence" value="ECO:0007669"/>
    <property type="project" value="UniProtKB-KW"/>
</dbReference>
<keyword evidence="2" id="KW-0472">Membrane</keyword>
<dbReference type="Proteomes" id="UP000683925">
    <property type="component" value="Unassembled WGS sequence"/>
</dbReference>
<dbReference type="GO" id="GO:0005524">
    <property type="term" value="F:ATP binding"/>
    <property type="evidence" value="ECO:0007669"/>
    <property type="project" value="InterPro"/>
</dbReference>
<dbReference type="Pfam" id="PF00069">
    <property type="entry name" value="Pkinase"/>
    <property type="match status" value="1"/>
</dbReference>
<sequence length="812" mass="95263">MNILDKFKNYLQIPNYVENSTSQTSFKYITLFNIINIQQQIFNYKQYINLEYFQASILFYLIAYKQLNYNLTHINITPSVQQNSIDISKKKYRILSQEEKQAAINQMSSNCASQSLEMVAQNFQTSVKNLRRWYREGVQRKPGCGRKKLNETAEKELALWIINESINQGKRIRRNVLKEKAIELFKDPQFKASKAWQDEFIKTHDIKFLVNKELYNRGMLNSLQAQKLEEQQNIREQGGQFIIKQKQQSEDIPTETKFEEKRAKVITSPFDQKEEEGVFNLIRDEGAGHELDYLDEWQINQGSMNLIYEEDEGLRDEIQDVSEVYFPKLKRNYKNRKEIIQTWGKKGEKFRFLILIFHSIHKILIILIIIMNAVSLLIDELNDQILADQFLYIDLIGGGSQGKVVMAQSKGLNQSVAIKIIERHKNKAQDQEASLLEKCNHHNIVHFHKLLYTHNHLYIIMEYLQGITLQEVMQKQLQENKVRNLIKQILEGLSYLHNQGIIHRDLKPSNIYLVRENNKSIVKLIDLGLSYQISSHKIANKQCGTLLYMAPELAQDVPYNQTVDIFALGIIFYQLFHDGKHPFYVPGMRSSDYFKRLAKLEFNLHFRENIPCMAKDFIQKTMALSPDDRMSAYQCLDHPWIKNVEQQQYPITTNEIISTFIVKQKFITIIKALMIQTQLQQLSINREPSESESRYYTKSYLTEIDSQQEQELVHLRFPMSQRDKLPISKSKMLKTVQGTFNTPQMKKREVSRQCLAFSFLGSPKFLTPQTHTKRNLKTPSPPQFRLPSINSPKQVQIPKISNIINKSRFFQQ</sequence>
<feature type="domain" description="Protein kinase" evidence="3">
    <location>
        <begin position="390"/>
        <end position="641"/>
    </location>
</feature>
<dbReference type="PROSITE" id="PS50011">
    <property type="entry name" value="PROTEIN_KINASE_DOM"/>
    <property type="match status" value="1"/>
</dbReference>